<dbReference type="InterPro" id="IPR000157">
    <property type="entry name" value="TIR_dom"/>
</dbReference>
<evidence type="ECO:0000256" key="9">
    <source>
        <dbReference type="ARBA" id="ARBA00022989"/>
    </source>
</evidence>
<dbReference type="SUPFAM" id="SSF52200">
    <property type="entry name" value="Toll/Interleukin receptor TIR domain"/>
    <property type="match status" value="1"/>
</dbReference>
<feature type="signal peptide" evidence="14">
    <location>
        <begin position="1"/>
        <end position="20"/>
    </location>
</feature>
<evidence type="ECO:0000256" key="12">
    <source>
        <dbReference type="ARBA" id="ARBA00023180"/>
    </source>
</evidence>
<dbReference type="EMBL" id="OL555727">
    <property type="protein sequence ID" value="UFR81797.1"/>
    <property type="molecule type" value="mRNA"/>
</dbReference>
<feature type="domain" description="TIR" evidence="15">
    <location>
        <begin position="706"/>
        <end position="848"/>
    </location>
</feature>
<evidence type="ECO:0000256" key="13">
    <source>
        <dbReference type="ARBA" id="ARBA00023198"/>
    </source>
</evidence>
<dbReference type="GO" id="GO:0038023">
    <property type="term" value="F:signaling receptor activity"/>
    <property type="evidence" value="ECO:0007669"/>
    <property type="project" value="TreeGrafter"/>
</dbReference>
<name>A0A8K1SYY1_TETNG</name>
<evidence type="ECO:0000256" key="4">
    <source>
        <dbReference type="ARBA" id="ARBA00022614"/>
    </source>
</evidence>
<evidence type="ECO:0000256" key="1">
    <source>
        <dbReference type="ARBA" id="ARBA00004479"/>
    </source>
</evidence>
<evidence type="ECO:0000256" key="11">
    <source>
        <dbReference type="ARBA" id="ARBA00023170"/>
    </source>
</evidence>
<dbReference type="PANTHER" id="PTHR24365">
    <property type="entry name" value="TOLL-LIKE RECEPTOR"/>
    <property type="match status" value="1"/>
</dbReference>
<comment type="subcellular location">
    <subcellularLocation>
        <location evidence="1">Membrane</location>
        <topology evidence="1">Single-pass type I membrane protein</topology>
    </subcellularLocation>
</comment>
<dbReference type="GO" id="GO:0045087">
    <property type="term" value="P:innate immune response"/>
    <property type="evidence" value="ECO:0007669"/>
    <property type="project" value="UniProtKB-KW"/>
</dbReference>
<dbReference type="Pfam" id="PF01582">
    <property type="entry name" value="TIR"/>
    <property type="match status" value="1"/>
</dbReference>
<accession>A0A8K1SYY1</accession>
<evidence type="ECO:0000256" key="8">
    <source>
        <dbReference type="ARBA" id="ARBA00022859"/>
    </source>
</evidence>
<dbReference type="GO" id="GO:0006954">
    <property type="term" value="P:inflammatory response"/>
    <property type="evidence" value="ECO:0007669"/>
    <property type="project" value="UniProtKB-KW"/>
</dbReference>
<keyword evidence="3" id="KW-0399">Innate immunity</keyword>
<feature type="chain" id="PRO_5035450676" evidence="14">
    <location>
        <begin position="21"/>
        <end position="897"/>
    </location>
</feature>
<keyword evidence="5" id="KW-0812">Transmembrane</keyword>
<dbReference type="Pfam" id="PF13855">
    <property type="entry name" value="LRR_8"/>
    <property type="match status" value="3"/>
</dbReference>
<keyword evidence="11" id="KW-0675">Receptor</keyword>
<sequence>MSRSALHLFFLCWNLQVSACDPSCTLYLLVADCAFKDHLWVPVLPPNITHLFLNTNLIGEVNSTSLSAYEQLEKLDLGHQKVALVIRSNAFLRQRKLSVLVLGFNPGLRLEPRTFAGLFRLQQLSLDYCELNHTVLAGSYLEPLLSLRKLDLFGNQISALRPGRFFSKLQHFTELNLKLNPIERLCESDLAGFQGKHFGYLSLSSTRIGRMRSATFDWERCGNPFRHISFGTLDMSGHGFDLKTLSRFFKAIQGTLIEHLILHGHMGRDFSYANLPDPEEETFQGLGSSGIQTLDLSGNRIFALNRAVFQPLGNMRILDLSRNKINQIETRAFDGLQADLRLLNLSSNLLGEIYAHTFSSLAELRVLDLSQNHIGALGHQAFSGLPKLRGLFLTGNSLRNLGFPASLPNLELLLLGDNKLDSLYGVADLAGNSTYLDVRDNRLSNLNNVHLLLSRFHHLKELMFGGNFIKWCQLNGEPPIPPNSSLKVLDLHDSSLQTIWSRGQCLDLFHHLNHLQGLNLSFNFLEKLPLGVFSGLSSIQEIDLSFNALTYLPSDGFPASLSILHIAGNFLASPEPGILRSLDYLDLEGNRFHCDCHLEAFLAWLNVTRVTHLSPVAKYACAFPAALQNLPLLSYSRSMEPCEVDDEESTRGLRFALFVLTSSLVTAAVLCGAAYARLRGHIFIVYKKILRRVVDDPKRAATADEGQYDVFLCFSSGDYRWVEAAVLKKLDSQLSEGNAFRCCFEARDFLPGEDHLSNIRDAIWGSRKTLCIVSNRFLKDGWCLEAFTLAQGRMLEELTNTLVMLVVAHYQLMRCNAVRAFVQKREYLTWPEDPQDLDWFYQKLISLLLKHTKVKKCAEENPEPVAQTADRIQLQDISVQDQTEPKTPETHLSGMTL</sequence>
<evidence type="ECO:0000256" key="7">
    <source>
        <dbReference type="ARBA" id="ARBA00022737"/>
    </source>
</evidence>
<dbReference type="InterPro" id="IPR035897">
    <property type="entry name" value="Toll_tir_struct_dom_sf"/>
</dbReference>
<dbReference type="SMART" id="SM00365">
    <property type="entry name" value="LRR_SD22"/>
    <property type="match status" value="5"/>
</dbReference>
<dbReference type="Gene3D" id="3.40.50.10140">
    <property type="entry name" value="Toll/interleukin-1 receptor homology (TIR) domain"/>
    <property type="match status" value="1"/>
</dbReference>
<dbReference type="InterPro" id="IPR000483">
    <property type="entry name" value="Cys-rich_flank_reg_C"/>
</dbReference>
<dbReference type="FunFam" id="3.80.10.10:FF:000306">
    <property type="entry name" value="Toll-like receptor 5"/>
    <property type="match status" value="1"/>
</dbReference>
<keyword evidence="13" id="KW-0395">Inflammatory response</keyword>
<dbReference type="PANTHER" id="PTHR24365:SF525">
    <property type="entry name" value="TOLL-LIKE RECEPTOR 5"/>
    <property type="match status" value="1"/>
</dbReference>
<comment type="similarity">
    <text evidence="2">Belongs to the Toll-like receptor family.</text>
</comment>
<protein>
    <submittedName>
        <fullName evidence="16">TLR5M</fullName>
    </submittedName>
</protein>
<keyword evidence="4" id="KW-0433">Leucine-rich repeat</keyword>
<dbReference type="PROSITE" id="PS51450">
    <property type="entry name" value="LRR"/>
    <property type="match status" value="1"/>
</dbReference>
<evidence type="ECO:0000256" key="10">
    <source>
        <dbReference type="ARBA" id="ARBA00023136"/>
    </source>
</evidence>
<dbReference type="SMART" id="SM00255">
    <property type="entry name" value="TIR"/>
    <property type="match status" value="1"/>
</dbReference>
<organism evidence="16">
    <name type="scientific">Tetraodon nigroviridis</name>
    <name type="common">Spotted green pufferfish</name>
    <name type="synonym">Chelonodon nigroviridis</name>
    <dbReference type="NCBI Taxonomy" id="99883"/>
    <lineage>
        <taxon>Eukaryota</taxon>
        <taxon>Metazoa</taxon>
        <taxon>Chordata</taxon>
        <taxon>Craniata</taxon>
        <taxon>Vertebrata</taxon>
        <taxon>Euteleostomi</taxon>
        <taxon>Actinopterygii</taxon>
        <taxon>Neopterygii</taxon>
        <taxon>Teleostei</taxon>
        <taxon>Neoteleostei</taxon>
        <taxon>Acanthomorphata</taxon>
        <taxon>Eupercaria</taxon>
        <taxon>Tetraodontiformes</taxon>
        <taxon>Tetradontoidea</taxon>
        <taxon>Tetraodontidae</taxon>
        <taxon>Tetraodon</taxon>
    </lineage>
</organism>
<evidence type="ECO:0000259" key="15">
    <source>
        <dbReference type="PROSITE" id="PS50104"/>
    </source>
</evidence>
<proteinExistence type="evidence at transcript level"/>
<keyword evidence="7" id="KW-0677">Repeat</keyword>
<keyword evidence="10" id="KW-0472">Membrane</keyword>
<evidence type="ECO:0000256" key="6">
    <source>
        <dbReference type="ARBA" id="ARBA00022729"/>
    </source>
</evidence>
<dbReference type="InterPro" id="IPR001611">
    <property type="entry name" value="Leu-rich_rpt"/>
</dbReference>
<dbReference type="AlphaFoldDB" id="A0A8K1SYY1"/>
<dbReference type="InterPro" id="IPR032675">
    <property type="entry name" value="LRR_dom_sf"/>
</dbReference>
<keyword evidence="9" id="KW-1133">Transmembrane helix</keyword>
<keyword evidence="12" id="KW-0325">Glycoprotein</keyword>
<dbReference type="SUPFAM" id="SSF52058">
    <property type="entry name" value="L domain-like"/>
    <property type="match status" value="2"/>
</dbReference>
<evidence type="ECO:0000256" key="3">
    <source>
        <dbReference type="ARBA" id="ARBA00022588"/>
    </source>
</evidence>
<evidence type="ECO:0000313" key="16">
    <source>
        <dbReference type="EMBL" id="UFR81797.1"/>
    </source>
</evidence>
<dbReference type="PROSITE" id="PS50104">
    <property type="entry name" value="TIR"/>
    <property type="match status" value="1"/>
</dbReference>
<evidence type="ECO:0000256" key="5">
    <source>
        <dbReference type="ARBA" id="ARBA00022692"/>
    </source>
</evidence>
<dbReference type="Gene3D" id="3.80.10.10">
    <property type="entry name" value="Ribonuclease Inhibitor"/>
    <property type="match status" value="3"/>
</dbReference>
<reference evidence="16" key="1">
    <citation type="journal article" date="2021" name="Fish Shellfish Immunol.">
        <title>The flagellin of Vibrio parahaemolyticus induces the inflammatory response of Tetraodon nigroviridis through TLR5M.</title>
        <authorList>
            <person name="Yu X."/>
            <person name="Gao S."/>
            <person name="Xu J."/>
            <person name="Zhao Y."/>
            <person name="Lu Y."/>
            <person name="Deng N."/>
            <person name="Lin H."/>
            <person name="Zhang Y."/>
            <person name="Lu D."/>
        </authorList>
    </citation>
    <scope>NUCLEOTIDE SEQUENCE</scope>
</reference>
<keyword evidence="6 14" id="KW-0732">Signal</keyword>
<keyword evidence="8" id="KW-0391">Immunity</keyword>
<evidence type="ECO:0000256" key="14">
    <source>
        <dbReference type="SAM" id="SignalP"/>
    </source>
</evidence>
<evidence type="ECO:0000256" key="2">
    <source>
        <dbReference type="ARBA" id="ARBA00009634"/>
    </source>
</evidence>
<dbReference type="SMART" id="SM00369">
    <property type="entry name" value="LRR_TYP"/>
    <property type="match status" value="9"/>
</dbReference>
<dbReference type="GO" id="GO:0005886">
    <property type="term" value="C:plasma membrane"/>
    <property type="evidence" value="ECO:0007669"/>
    <property type="project" value="TreeGrafter"/>
</dbReference>
<dbReference type="SMART" id="SM00082">
    <property type="entry name" value="LRRCT"/>
    <property type="match status" value="1"/>
</dbReference>
<gene>
    <name evidence="16" type="primary">TLR5M</name>
</gene>
<dbReference type="GO" id="GO:0002224">
    <property type="term" value="P:toll-like receptor signaling pathway"/>
    <property type="evidence" value="ECO:0007669"/>
    <property type="project" value="TreeGrafter"/>
</dbReference>
<dbReference type="InterPro" id="IPR003591">
    <property type="entry name" value="Leu-rich_rpt_typical-subtyp"/>
</dbReference>